<reference evidence="2" key="1">
    <citation type="journal article" date="2023" name="Science">
        <title>Genome structures resolve the early diversification of teleost fishes.</title>
        <authorList>
            <person name="Parey E."/>
            <person name="Louis A."/>
            <person name="Montfort J."/>
            <person name="Bouchez O."/>
            <person name="Roques C."/>
            <person name="Iampietro C."/>
            <person name="Lluch J."/>
            <person name="Castinel A."/>
            <person name="Donnadieu C."/>
            <person name="Desvignes T."/>
            <person name="Floi Bucao C."/>
            <person name="Jouanno E."/>
            <person name="Wen M."/>
            <person name="Mejri S."/>
            <person name="Dirks R."/>
            <person name="Jansen H."/>
            <person name="Henkel C."/>
            <person name="Chen W.J."/>
            <person name="Zahm M."/>
            <person name="Cabau C."/>
            <person name="Klopp C."/>
            <person name="Thompson A.W."/>
            <person name="Robinson-Rechavi M."/>
            <person name="Braasch I."/>
            <person name="Lecointre G."/>
            <person name="Bobe J."/>
            <person name="Postlethwait J.H."/>
            <person name="Berthelot C."/>
            <person name="Roest Crollius H."/>
            <person name="Guiguen Y."/>
        </authorList>
    </citation>
    <scope>NUCLEOTIDE SEQUENCE</scope>
    <source>
        <strain evidence="2">NC1722</strain>
    </source>
</reference>
<dbReference type="Proteomes" id="UP001221898">
    <property type="component" value="Unassembled WGS sequence"/>
</dbReference>
<feature type="region of interest" description="Disordered" evidence="1">
    <location>
        <begin position="16"/>
        <end position="50"/>
    </location>
</feature>
<keyword evidence="3" id="KW-1185">Reference proteome</keyword>
<sequence length="115" mass="12512">MGRAAPFEVIPLAGNKCAPDPQHGRSVGNLSRHRGPEPFLIPPPPSGAPRAMTLAQRRVLERRGGERAGMGFRSPQRQRSHCDWSVTSSSLSFGRVKREFAIHNARAVSSKASSE</sequence>
<dbReference type="AlphaFoldDB" id="A0AAD7WFT0"/>
<gene>
    <name evidence="2" type="ORF">AAFF_G00047710</name>
</gene>
<evidence type="ECO:0000313" key="2">
    <source>
        <dbReference type="EMBL" id="KAJ8394364.1"/>
    </source>
</evidence>
<comment type="caution">
    <text evidence="2">The sequence shown here is derived from an EMBL/GenBank/DDBJ whole genome shotgun (WGS) entry which is preliminary data.</text>
</comment>
<accession>A0AAD7WFT0</accession>
<evidence type="ECO:0000313" key="3">
    <source>
        <dbReference type="Proteomes" id="UP001221898"/>
    </source>
</evidence>
<organism evidence="2 3">
    <name type="scientific">Aldrovandia affinis</name>
    <dbReference type="NCBI Taxonomy" id="143900"/>
    <lineage>
        <taxon>Eukaryota</taxon>
        <taxon>Metazoa</taxon>
        <taxon>Chordata</taxon>
        <taxon>Craniata</taxon>
        <taxon>Vertebrata</taxon>
        <taxon>Euteleostomi</taxon>
        <taxon>Actinopterygii</taxon>
        <taxon>Neopterygii</taxon>
        <taxon>Teleostei</taxon>
        <taxon>Notacanthiformes</taxon>
        <taxon>Halosauridae</taxon>
        <taxon>Aldrovandia</taxon>
    </lineage>
</organism>
<name>A0AAD7WFT0_9TELE</name>
<proteinExistence type="predicted"/>
<protein>
    <submittedName>
        <fullName evidence="2">Uncharacterized protein</fullName>
    </submittedName>
</protein>
<dbReference type="EMBL" id="JAINUG010000127">
    <property type="protein sequence ID" value="KAJ8394364.1"/>
    <property type="molecule type" value="Genomic_DNA"/>
</dbReference>
<evidence type="ECO:0000256" key="1">
    <source>
        <dbReference type="SAM" id="MobiDB-lite"/>
    </source>
</evidence>